<dbReference type="AlphaFoldDB" id="A0AAV4SH54"/>
<accession>A0AAV4SH54</accession>
<organism evidence="1 2">
    <name type="scientific">Caerostris extrusa</name>
    <name type="common">Bark spider</name>
    <name type="synonym">Caerostris bankana</name>
    <dbReference type="NCBI Taxonomy" id="172846"/>
    <lineage>
        <taxon>Eukaryota</taxon>
        <taxon>Metazoa</taxon>
        <taxon>Ecdysozoa</taxon>
        <taxon>Arthropoda</taxon>
        <taxon>Chelicerata</taxon>
        <taxon>Arachnida</taxon>
        <taxon>Araneae</taxon>
        <taxon>Araneomorphae</taxon>
        <taxon>Entelegynae</taxon>
        <taxon>Araneoidea</taxon>
        <taxon>Araneidae</taxon>
        <taxon>Caerostris</taxon>
    </lineage>
</organism>
<proteinExistence type="predicted"/>
<protein>
    <submittedName>
        <fullName evidence="1">Uncharacterized protein</fullName>
    </submittedName>
</protein>
<evidence type="ECO:0000313" key="2">
    <source>
        <dbReference type="Proteomes" id="UP001054945"/>
    </source>
</evidence>
<name>A0AAV4SH54_CAEEX</name>
<sequence length="96" mass="11548">MAFRRFTFSTFLLQRTFQRRDLARLFVAIIDAYNFNKRHFVTEWFKKTTLSVQSDKRLRNITTESSFFILSMQSCPPVHSKEDELRLSLKKYSSKN</sequence>
<reference evidence="1 2" key="1">
    <citation type="submission" date="2021-06" db="EMBL/GenBank/DDBJ databases">
        <title>Caerostris extrusa draft genome.</title>
        <authorList>
            <person name="Kono N."/>
            <person name="Arakawa K."/>
        </authorList>
    </citation>
    <scope>NUCLEOTIDE SEQUENCE [LARGE SCALE GENOMIC DNA]</scope>
</reference>
<comment type="caution">
    <text evidence="1">The sequence shown here is derived from an EMBL/GenBank/DDBJ whole genome shotgun (WGS) entry which is preliminary data.</text>
</comment>
<dbReference type="Proteomes" id="UP001054945">
    <property type="component" value="Unassembled WGS sequence"/>
</dbReference>
<keyword evidence="2" id="KW-1185">Reference proteome</keyword>
<evidence type="ECO:0000313" key="1">
    <source>
        <dbReference type="EMBL" id="GIY32111.1"/>
    </source>
</evidence>
<gene>
    <name evidence="1" type="ORF">CEXT_667771</name>
</gene>
<dbReference type="EMBL" id="BPLR01009459">
    <property type="protein sequence ID" value="GIY32111.1"/>
    <property type="molecule type" value="Genomic_DNA"/>
</dbReference>